<evidence type="ECO:0000256" key="6">
    <source>
        <dbReference type="ARBA" id="ARBA00022723"/>
    </source>
</evidence>
<proteinExistence type="inferred from homology"/>
<dbReference type="Pfam" id="PF01642">
    <property type="entry name" value="MM_CoA_mutase"/>
    <property type="match status" value="1"/>
</dbReference>
<dbReference type="Gene3D" id="3.40.50.280">
    <property type="entry name" value="Cobalamin-binding domain"/>
    <property type="match status" value="1"/>
</dbReference>
<keyword evidence="7" id="KW-0413">Isomerase</keyword>
<dbReference type="InterPro" id="IPR016176">
    <property type="entry name" value="Cbl-dep_enz_cat"/>
</dbReference>
<dbReference type="PROSITE" id="PS00544">
    <property type="entry name" value="METMALONYL_COA_MUTASE"/>
    <property type="match status" value="1"/>
</dbReference>
<dbReference type="Pfam" id="PF02310">
    <property type="entry name" value="B12-binding"/>
    <property type="match status" value="1"/>
</dbReference>
<dbReference type="STRING" id="587909.SAMN05421810_105225"/>
<dbReference type="GO" id="GO:0005737">
    <property type="term" value="C:cytoplasm"/>
    <property type="evidence" value="ECO:0007669"/>
    <property type="project" value="TreeGrafter"/>
</dbReference>
<dbReference type="GO" id="GO:0004494">
    <property type="term" value="F:methylmalonyl-CoA mutase activity"/>
    <property type="evidence" value="ECO:0007669"/>
    <property type="project" value="UniProtKB-EC"/>
</dbReference>
<dbReference type="GO" id="GO:0019678">
    <property type="term" value="P:propionate metabolic process, methylmalonyl pathway"/>
    <property type="evidence" value="ECO:0007669"/>
    <property type="project" value="TreeGrafter"/>
</dbReference>
<evidence type="ECO:0000259" key="9">
    <source>
        <dbReference type="PROSITE" id="PS51332"/>
    </source>
</evidence>
<dbReference type="PANTHER" id="PTHR48101:SF4">
    <property type="entry name" value="METHYLMALONYL-COA MUTASE, MITOCHONDRIAL"/>
    <property type="match status" value="1"/>
</dbReference>
<keyword evidence="8" id="KW-0170">Cobalt</keyword>
<dbReference type="Proteomes" id="UP000198727">
    <property type="component" value="Unassembled WGS sequence"/>
</dbReference>
<dbReference type="PROSITE" id="PS51332">
    <property type="entry name" value="B12_BINDING"/>
    <property type="match status" value="1"/>
</dbReference>
<evidence type="ECO:0000256" key="8">
    <source>
        <dbReference type="ARBA" id="ARBA00023285"/>
    </source>
</evidence>
<evidence type="ECO:0000256" key="7">
    <source>
        <dbReference type="ARBA" id="ARBA00023235"/>
    </source>
</evidence>
<gene>
    <name evidence="10" type="ORF">SAMN05421810_105225</name>
</gene>
<dbReference type="PANTHER" id="PTHR48101">
    <property type="entry name" value="METHYLMALONYL-COA MUTASE, MITOCHONDRIAL-RELATED"/>
    <property type="match status" value="1"/>
</dbReference>
<evidence type="ECO:0000256" key="4">
    <source>
        <dbReference type="ARBA" id="ARBA00012398"/>
    </source>
</evidence>
<dbReference type="InterPro" id="IPR036724">
    <property type="entry name" value="Cobalamin-bd_sf"/>
</dbReference>
<dbReference type="AlphaFoldDB" id="A0A1I5WR49"/>
<evidence type="ECO:0000313" key="11">
    <source>
        <dbReference type="Proteomes" id="UP000198727"/>
    </source>
</evidence>
<keyword evidence="6" id="KW-0479">Metal-binding</keyword>
<evidence type="ECO:0000256" key="5">
    <source>
        <dbReference type="ARBA" id="ARBA00022628"/>
    </source>
</evidence>
<comment type="subunit">
    <text evidence="3">Heterodimer of an alpha and a beta chain.</text>
</comment>
<dbReference type="RefSeq" id="WP_092531081.1">
    <property type="nucleotide sequence ID" value="NZ_FOWW01000005.1"/>
</dbReference>
<comment type="similarity">
    <text evidence="2">Belongs to the methylmalonyl-CoA mutase family.</text>
</comment>
<dbReference type="GO" id="GO:0046872">
    <property type="term" value="F:metal ion binding"/>
    <property type="evidence" value="ECO:0007669"/>
    <property type="project" value="UniProtKB-KW"/>
</dbReference>
<dbReference type="EC" id="5.4.99.2" evidence="4"/>
<evidence type="ECO:0000256" key="3">
    <source>
        <dbReference type="ARBA" id="ARBA00011870"/>
    </source>
</evidence>
<dbReference type="FunFam" id="3.20.20.240:FF:000001">
    <property type="entry name" value="Probable methylmalonyl-coa mutase"/>
    <property type="match status" value="1"/>
</dbReference>
<dbReference type="InterPro" id="IPR006159">
    <property type="entry name" value="Acid_CoA_mut_C"/>
</dbReference>
<dbReference type="NCBIfam" id="TIGR00641">
    <property type="entry name" value="acid_CoA_mut_N"/>
    <property type="match status" value="1"/>
</dbReference>
<comment type="cofactor">
    <cofactor evidence="1">
        <name>adenosylcob(III)alamin</name>
        <dbReference type="ChEBI" id="CHEBI:18408"/>
    </cofactor>
</comment>
<dbReference type="NCBIfam" id="TIGR00640">
    <property type="entry name" value="acid_CoA_mut_C"/>
    <property type="match status" value="1"/>
</dbReference>
<keyword evidence="5" id="KW-0846">Cobalamin</keyword>
<name>A0A1I5WR49_9PSEU</name>
<feature type="domain" description="B12-binding" evidence="9">
    <location>
        <begin position="593"/>
        <end position="723"/>
    </location>
</feature>
<dbReference type="InterPro" id="IPR006098">
    <property type="entry name" value="MMCoA_mutase_a_cat"/>
</dbReference>
<dbReference type="InterPro" id="IPR006099">
    <property type="entry name" value="MeMalonylCoA_mutase_a/b_cat"/>
</dbReference>
<dbReference type="InterPro" id="IPR058549">
    <property type="entry name" value="MeMalonylCoA_mutase_a/b_site"/>
</dbReference>
<protein>
    <recommendedName>
        <fullName evidence="4">methylmalonyl-CoA mutase</fullName>
        <ecNumber evidence="4">5.4.99.2</ecNumber>
    </recommendedName>
</protein>
<reference evidence="11" key="1">
    <citation type="submission" date="2016-10" db="EMBL/GenBank/DDBJ databases">
        <authorList>
            <person name="Varghese N."/>
            <person name="Submissions S."/>
        </authorList>
    </citation>
    <scope>NUCLEOTIDE SEQUENCE [LARGE SCALE GENOMIC DNA]</scope>
    <source>
        <strain evidence="11">CGMCC 4.5579</strain>
    </source>
</reference>
<dbReference type="Gene3D" id="3.20.20.240">
    <property type="entry name" value="Methylmalonyl-CoA mutase"/>
    <property type="match status" value="1"/>
</dbReference>
<evidence type="ECO:0000256" key="1">
    <source>
        <dbReference type="ARBA" id="ARBA00001922"/>
    </source>
</evidence>
<dbReference type="GO" id="GO:0031419">
    <property type="term" value="F:cobalamin binding"/>
    <property type="evidence" value="ECO:0007669"/>
    <property type="project" value="UniProtKB-KW"/>
</dbReference>
<dbReference type="EMBL" id="FOWW01000005">
    <property type="protein sequence ID" value="SFQ22037.1"/>
    <property type="molecule type" value="Genomic_DNA"/>
</dbReference>
<dbReference type="SUPFAM" id="SSF51703">
    <property type="entry name" value="Cobalamin (vitamin B12)-dependent enzymes"/>
    <property type="match status" value="1"/>
</dbReference>
<dbReference type="OrthoDB" id="9762378at2"/>
<keyword evidence="11" id="KW-1185">Reference proteome</keyword>
<dbReference type="NCBIfam" id="NF006944">
    <property type="entry name" value="PRK09426.1"/>
    <property type="match status" value="1"/>
</dbReference>
<organism evidence="10 11">
    <name type="scientific">Amycolatopsis arida</name>
    <dbReference type="NCBI Taxonomy" id="587909"/>
    <lineage>
        <taxon>Bacteria</taxon>
        <taxon>Bacillati</taxon>
        <taxon>Actinomycetota</taxon>
        <taxon>Actinomycetes</taxon>
        <taxon>Pseudonocardiales</taxon>
        <taxon>Pseudonocardiaceae</taxon>
        <taxon>Amycolatopsis</taxon>
    </lineage>
</organism>
<dbReference type="FunFam" id="3.40.50.280:FF:000002">
    <property type="entry name" value="Methylmalonyl-CoA mutase, mitochondrial"/>
    <property type="match status" value="1"/>
</dbReference>
<dbReference type="InterPro" id="IPR006158">
    <property type="entry name" value="Cobalamin-bd"/>
</dbReference>
<accession>A0A1I5WR49</accession>
<evidence type="ECO:0000256" key="2">
    <source>
        <dbReference type="ARBA" id="ARBA00008465"/>
    </source>
</evidence>
<dbReference type="CDD" id="cd03679">
    <property type="entry name" value="MM_CoA_mutase_alpha_like"/>
    <property type="match status" value="1"/>
</dbReference>
<sequence length="723" mass="78438">MSIPNFADVELGTPEPGDAGAWAEALQASTGKGADALAWETPEGITVAPLHTAADLSDVDFLGTFPGIVPYLRGPYPTMYTTQPWTIRQYAGFSTAEESNAFYRRNLAAGQKGLSVAFDLATHRGYDSDHPRVAGDVGMAGVAIDSIYDMRQLFDGIPLDRMSVSMTMNGAVLPVMALYIVAAEEQGMAPERLTGTIQNDILKEFMVRNTYIYPPQPSMRIISDIFAYTSRRMPRFNSISISGYHMQEAGATADLELAYTLADGVEYIRAGLDAGLEIDAFAPRLSFFWAIGMNFFMEVAKLRAARLLWAKLVRRFEPRDDKSLSLRTHCQTSGWSLTAQDVFNNVVRTCVEAMAATQGHTQSLHTNALDEALALPTDFSARIARNTQLMLQQESGTTRVIDPWGGSAFVERLTYDLARRAWAHISEVESAGGMARAIDAGIPKLRIEEAAARTQARIDSGRQPVIGVNKYRVDTDEQIEVLKVDNAGVRAQQLEKLRRLRAERDADVVAAVLDRLSAAAESGEGNLLELAVDAARAKATVGEISGALEKVWGRHSGQIRTISGVYREEVGRSDNVERARALVAEFAEEEGRRPRILVAKMGQDGHDRGQKVIATAFADLGFDVDVGPLFSTPAEVARQAVEADVHIVGVSSLAAGHLALVPALRHELAELGREDIMIVVGGVIPPRDHDELRAAGAAAIFGPGTVIADAALDLLDQLRAPRS</sequence>
<evidence type="ECO:0000313" key="10">
    <source>
        <dbReference type="EMBL" id="SFQ22037.1"/>
    </source>
</evidence>
<dbReference type="CDD" id="cd02071">
    <property type="entry name" value="MM_CoA_mut_B12_BD"/>
    <property type="match status" value="1"/>
</dbReference>
<dbReference type="SUPFAM" id="SSF52242">
    <property type="entry name" value="Cobalamin (vitamin B12)-binding domain"/>
    <property type="match status" value="1"/>
</dbReference>